<evidence type="ECO:0000313" key="2">
    <source>
        <dbReference type="Proteomes" id="UP000194204"/>
    </source>
</evidence>
<evidence type="ECO:0000313" key="1">
    <source>
        <dbReference type="EMBL" id="OTA21204.1"/>
    </source>
</evidence>
<dbReference type="RefSeq" id="WP_244182404.1">
    <property type="nucleotide sequence ID" value="NZ_CAWNHF010000145.1"/>
</dbReference>
<dbReference type="STRING" id="40578.Xbed_00857"/>
<dbReference type="EMBL" id="MUBK01000004">
    <property type="protein sequence ID" value="OTA21204.1"/>
    <property type="molecule type" value="Genomic_DNA"/>
</dbReference>
<proteinExistence type="predicted"/>
<sequence>MPIKFMQLTLLPLTLCLTGCDFLSNSISDSWHDYKNKSEPFSPPKENKWITVEGIVPPNTKPSLTGGYISVKCLSAHHTAGGTLYHDPNHHWNKFNILVDPKTGYFKEKIPLYGGGWCQWRIDTITISLSYISVEHIMKGAIPYTGTGIKAFINGAKKPESMKEMLNTINYQPTIYPFLRKDYDVPNQIGLYGKSGGLTYFGLRLIDGNEWKITYKPILDETKMPKIIVPSGKEPSRVEYPDGKVDLNRDSIDYWKINNEPQWK</sequence>
<gene>
    <name evidence="1" type="ORF">Xbed_00857</name>
</gene>
<comment type="caution">
    <text evidence="1">The sequence shown here is derived from an EMBL/GenBank/DDBJ whole genome shotgun (WGS) entry which is preliminary data.</text>
</comment>
<protein>
    <submittedName>
        <fullName evidence="1">Uncharacterized protein</fullName>
    </submittedName>
</protein>
<keyword evidence="2" id="KW-1185">Reference proteome</keyword>
<accession>A0A1Y2SQF0</accession>
<name>A0A1Y2SQF0_9GAMM</name>
<reference evidence="1 2" key="1">
    <citation type="submission" date="2017-01" db="EMBL/GenBank/DDBJ databases">
        <title>Deconstructing symbiosis and pathogenesis requirements using a combined genomic-metabolomic approach.</title>
        <authorList>
            <person name="Tobias N.J."/>
            <person name="Wolff H."/>
            <person name="Djahanschiri B."/>
            <person name="Ebersberger I."/>
            <person name="Bode H.B."/>
        </authorList>
    </citation>
    <scope>NUCLEOTIDE SEQUENCE [LARGE SCALE GENOMIC DNA]</scope>
    <source>
        <strain evidence="1 2">DSM 4764</strain>
    </source>
</reference>
<dbReference type="Proteomes" id="UP000194204">
    <property type="component" value="Unassembled WGS sequence"/>
</dbReference>
<organism evidence="1 2">
    <name type="scientific">Xenorhabdus beddingii</name>
    <dbReference type="NCBI Taxonomy" id="40578"/>
    <lineage>
        <taxon>Bacteria</taxon>
        <taxon>Pseudomonadati</taxon>
        <taxon>Pseudomonadota</taxon>
        <taxon>Gammaproteobacteria</taxon>
        <taxon>Enterobacterales</taxon>
        <taxon>Morganellaceae</taxon>
        <taxon>Xenorhabdus</taxon>
    </lineage>
</organism>
<dbReference type="AlphaFoldDB" id="A0A1Y2SQF0"/>